<feature type="domain" description="Beta-hexosaminidase bacterial type N-terminal" evidence="7">
    <location>
        <begin position="124"/>
        <end position="250"/>
    </location>
</feature>
<dbReference type="EMBL" id="QPIZ01000025">
    <property type="protein sequence ID" value="RCW29873.1"/>
    <property type="molecule type" value="Genomic_DNA"/>
</dbReference>
<dbReference type="InterPro" id="IPR052764">
    <property type="entry name" value="GH20_Enzymes"/>
</dbReference>
<evidence type="ECO:0000256" key="5">
    <source>
        <dbReference type="SAM" id="SignalP"/>
    </source>
</evidence>
<feature type="signal peptide" evidence="5">
    <location>
        <begin position="1"/>
        <end position="20"/>
    </location>
</feature>
<dbReference type="CDD" id="cd06564">
    <property type="entry name" value="GH20_DspB_LnbB-like"/>
    <property type="match status" value="1"/>
</dbReference>
<evidence type="ECO:0000259" key="7">
    <source>
        <dbReference type="Pfam" id="PF02838"/>
    </source>
</evidence>
<dbReference type="GO" id="GO:0005975">
    <property type="term" value="P:carbohydrate metabolic process"/>
    <property type="evidence" value="ECO:0007669"/>
    <property type="project" value="InterPro"/>
</dbReference>
<protein>
    <submittedName>
        <fullName evidence="8">Hexosaminidase</fullName>
    </submittedName>
</protein>
<keyword evidence="3" id="KW-0326">Glycosidase</keyword>
<feature type="chain" id="PRO_5016884837" evidence="5">
    <location>
        <begin position="21"/>
        <end position="816"/>
    </location>
</feature>
<evidence type="ECO:0000256" key="1">
    <source>
        <dbReference type="ARBA" id="ARBA00006285"/>
    </source>
</evidence>
<comment type="caution">
    <text evidence="8">The sequence shown here is derived from an EMBL/GenBank/DDBJ whole genome shotgun (WGS) entry which is preliminary data.</text>
</comment>
<dbReference type="Pfam" id="PF02838">
    <property type="entry name" value="Glyco_hydro_20b"/>
    <property type="match status" value="1"/>
</dbReference>
<feature type="active site" description="Proton donor" evidence="4">
    <location>
        <position position="460"/>
    </location>
</feature>
<reference evidence="8 9" key="1">
    <citation type="submission" date="2018-07" db="EMBL/GenBank/DDBJ databases">
        <title>Freshwater and sediment microbial communities from various areas in North America, analyzing microbe dynamics in response to fracking.</title>
        <authorList>
            <person name="Lamendella R."/>
        </authorList>
    </citation>
    <scope>NUCLEOTIDE SEQUENCE [LARGE SCALE GENOMIC DNA]</scope>
    <source>
        <strain evidence="8 9">160A</strain>
    </source>
</reference>
<evidence type="ECO:0000256" key="4">
    <source>
        <dbReference type="PIRSR" id="PIRSR625705-1"/>
    </source>
</evidence>
<dbReference type="AlphaFoldDB" id="A0A368UMF3"/>
<name>A0A368UMF3_9BACT</name>
<dbReference type="GO" id="GO:0004563">
    <property type="term" value="F:beta-N-acetylhexosaminidase activity"/>
    <property type="evidence" value="ECO:0007669"/>
    <property type="project" value="InterPro"/>
</dbReference>
<dbReference type="Gene3D" id="2.60.120.200">
    <property type="match status" value="1"/>
</dbReference>
<dbReference type="InterPro" id="IPR029018">
    <property type="entry name" value="Hex-like_dom2"/>
</dbReference>
<dbReference type="Proteomes" id="UP000252733">
    <property type="component" value="Unassembled WGS sequence"/>
</dbReference>
<dbReference type="Gene3D" id="3.30.379.10">
    <property type="entry name" value="Chitobiase/beta-hexosaminidase domain 2-like"/>
    <property type="match status" value="1"/>
</dbReference>
<feature type="domain" description="Glycoside hydrolase family 20 catalytic" evidence="6">
    <location>
        <begin position="253"/>
        <end position="461"/>
    </location>
</feature>
<dbReference type="PANTHER" id="PTHR43678">
    <property type="entry name" value="PUTATIVE (AFU_ORTHOLOGUE AFUA_2G00640)-RELATED"/>
    <property type="match status" value="1"/>
</dbReference>
<dbReference type="Gene3D" id="3.20.20.80">
    <property type="entry name" value="Glycosidases"/>
    <property type="match status" value="1"/>
</dbReference>
<dbReference type="PRINTS" id="PR00738">
    <property type="entry name" value="GLHYDRLASE20"/>
</dbReference>
<dbReference type="InterPro" id="IPR015883">
    <property type="entry name" value="Glyco_hydro_20_cat"/>
</dbReference>
<dbReference type="InterPro" id="IPR013320">
    <property type="entry name" value="ConA-like_dom_sf"/>
</dbReference>
<evidence type="ECO:0000256" key="3">
    <source>
        <dbReference type="ARBA" id="ARBA00023295"/>
    </source>
</evidence>
<proteinExistence type="inferred from homology"/>
<evidence type="ECO:0000313" key="8">
    <source>
        <dbReference type="EMBL" id="RCW29873.1"/>
    </source>
</evidence>
<accession>A0A368UMF3</accession>
<sequence length="816" mass="92689">MSFNFKLTVILLLFSGLIRATSPDNTTTQAMLEKLAENFSPEKNINTEGQQLTYVDIPENVKVEIAGTSFEQIIDFEGKIIRPLSDKASKVTFLLKKDTLSALTKTFPITISAKETKTPQDNPKPKVIPALQEWKGTTGSWMVPNRKLSIQIDHKDLEERMEIFAKDYQSLTGNQAEVIHSATDQSKADISVDLSAPSSVGEEGYILNISNDKISISATTPTGAFWGTRTLLQVFHNNEFRFPCGSVRDYPQYPVRGFMYDVGRKPATLEAIQYVMKTMSYYKLNDLQLHLKDNFIWLHEYTEIPNKKDATDEQKAAARKEVMDAAPTAFRLESSMVGENGIPLTSKDVFYTKKQFGNLIDDAKLYGVNIVPEIDVPGHAMSFVRVRPDLMYRGELQKPYDVERTAMLDASEDIFDPETGRTYREETMSFVQEVFDEYLTAEDGEKPVFRDGIVHIGTDEYYGEAEDYRWFANELLTYVKERGFTPRLWGSLTAKPGQTPVTSKGVQMHVWSLGWQRPLDAIDAGFDIINILDVDTYMVPNGTENIGGYGDYVNLQHLYGAKWQPNVMRQYTVIPGHPQMLGAQYALWNDNSFRRTTGLTDYDLYERIRTTGAVIAEKTWNEAKDNSFTDFMWLIKETGTPPSINPQYKADFTVLEPDFSANNPVLQNAKIRKNVIHLKGGKSYVKPLLVENIGPDYIAEFEVKVTGSSNQEQILFSSHTGSFKMVQNKTGQIGFSRDGFDYSFNYTAPKNQWLKIKLIAKGRTLNLFVDGEKIEGPIRNRYPETNRFNTFIFPLEFIGDENNALNGELRNFKITR</sequence>
<gene>
    <name evidence="8" type="ORF">DFO77_12567</name>
</gene>
<keyword evidence="5" id="KW-0732">Signal</keyword>
<comment type="similarity">
    <text evidence="1">Belongs to the glycosyl hydrolase 20 family.</text>
</comment>
<dbReference type="SUPFAM" id="SSF55545">
    <property type="entry name" value="beta-N-acetylhexosaminidase-like domain"/>
    <property type="match status" value="1"/>
</dbReference>
<dbReference type="RefSeq" id="WP_114437796.1">
    <property type="nucleotide sequence ID" value="NZ_QPIZ01000025.1"/>
</dbReference>
<organism evidence="8 9">
    <name type="scientific">Marinilabilia salmonicolor</name>
    <dbReference type="NCBI Taxonomy" id="989"/>
    <lineage>
        <taxon>Bacteria</taxon>
        <taxon>Pseudomonadati</taxon>
        <taxon>Bacteroidota</taxon>
        <taxon>Bacteroidia</taxon>
        <taxon>Marinilabiliales</taxon>
        <taxon>Marinilabiliaceae</taxon>
        <taxon>Marinilabilia</taxon>
    </lineage>
</organism>
<dbReference type="InterPro" id="IPR025705">
    <property type="entry name" value="Beta_hexosaminidase_sua/sub"/>
</dbReference>
<keyword evidence="2" id="KW-0378">Hydrolase</keyword>
<dbReference type="SUPFAM" id="SSF49899">
    <property type="entry name" value="Concanavalin A-like lectins/glucanases"/>
    <property type="match status" value="1"/>
</dbReference>
<dbReference type="InterPro" id="IPR017853">
    <property type="entry name" value="GH"/>
</dbReference>
<evidence type="ECO:0000259" key="6">
    <source>
        <dbReference type="Pfam" id="PF00728"/>
    </source>
</evidence>
<keyword evidence="9" id="KW-1185">Reference proteome</keyword>
<evidence type="ECO:0000256" key="2">
    <source>
        <dbReference type="ARBA" id="ARBA00022801"/>
    </source>
</evidence>
<dbReference type="PANTHER" id="PTHR43678:SF1">
    <property type="entry name" value="BETA-N-ACETYLHEXOSAMINIDASE"/>
    <property type="match status" value="1"/>
</dbReference>
<evidence type="ECO:0000313" key="9">
    <source>
        <dbReference type="Proteomes" id="UP000252733"/>
    </source>
</evidence>
<dbReference type="Pfam" id="PF00728">
    <property type="entry name" value="Glyco_hydro_20"/>
    <property type="match status" value="1"/>
</dbReference>
<dbReference type="InterPro" id="IPR015882">
    <property type="entry name" value="HEX_bac_N"/>
</dbReference>
<dbReference type="SUPFAM" id="SSF51445">
    <property type="entry name" value="(Trans)glycosidases"/>
    <property type="match status" value="1"/>
</dbReference>